<evidence type="ECO:0000313" key="2">
    <source>
        <dbReference type="EMBL" id="EFA22698.1"/>
    </source>
</evidence>
<feature type="region of interest" description="Disordered" evidence="1">
    <location>
        <begin position="1"/>
        <end position="22"/>
    </location>
</feature>
<comment type="caution">
    <text evidence="2">The sequence shown here is derived from an EMBL/GenBank/DDBJ whole genome shotgun (WGS) entry which is preliminary data.</text>
</comment>
<proteinExistence type="predicted"/>
<name>D1NV47_9BIFI</name>
<dbReference type="AlphaFoldDB" id="D1NV47"/>
<gene>
    <name evidence="2" type="ORF">BIFGAL_03729</name>
</gene>
<sequence>MHSFGGMRSMRPRSADSGRTTTGFACCMPHKELLLLKRQ</sequence>
<protein>
    <submittedName>
        <fullName evidence="2">Uncharacterized protein</fullName>
    </submittedName>
</protein>
<evidence type="ECO:0000313" key="3">
    <source>
        <dbReference type="Proteomes" id="UP000003656"/>
    </source>
</evidence>
<reference evidence="2 3" key="1">
    <citation type="submission" date="2009-11" db="EMBL/GenBank/DDBJ databases">
        <authorList>
            <person name="Weinstock G."/>
            <person name="Sodergren E."/>
            <person name="Clifton S."/>
            <person name="Fulton L."/>
            <person name="Fulton B."/>
            <person name="Courtney L."/>
            <person name="Fronick C."/>
            <person name="Harrison M."/>
            <person name="Strong C."/>
            <person name="Farmer C."/>
            <person name="Delahaunty K."/>
            <person name="Markovic C."/>
            <person name="Hall O."/>
            <person name="Minx P."/>
            <person name="Tomlinson C."/>
            <person name="Mitreva M."/>
            <person name="Nelson J."/>
            <person name="Hou S."/>
            <person name="Wollam A."/>
            <person name="Pepin K.H."/>
            <person name="Johnson M."/>
            <person name="Bhonagiri V."/>
            <person name="Nash W.E."/>
            <person name="Warren W."/>
            <person name="Chinwalla A."/>
            <person name="Mardis E.R."/>
            <person name="Wilson R.K."/>
        </authorList>
    </citation>
    <scope>NUCLEOTIDE SEQUENCE [LARGE SCALE GENOMIC DNA]</scope>
    <source>
        <strain evidence="2 3">DSM 20093</strain>
    </source>
</reference>
<dbReference type="Proteomes" id="UP000003656">
    <property type="component" value="Unassembled WGS sequence"/>
</dbReference>
<dbReference type="EMBL" id="ABXB03000003">
    <property type="protein sequence ID" value="EFA22698.1"/>
    <property type="molecule type" value="Genomic_DNA"/>
</dbReference>
<organism evidence="2 3">
    <name type="scientific">Bifidobacterium gallicum DSM 20093 = LMG 11596</name>
    <dbReference type="NCBI Taxonomy" id="561180"/>
    <lineage>
        <taxon>Bacteria</taxon>
        <taxon>Bacillati</taxon>
        <taxon>Actinomycetota</taxon>
        <taxon>Actinomycetes</taxon>
        <taxon>Bifidobacteriales</taxon>
        <taxon>Bifidobacteriaceae</taxon>
        <taxon>Bifidobacterium</taxon>
    </lineage>
</organism>
<accession>D1NV47</accession>
<evidence type="ECO:0000256" key="1">
    <source>
        <dbReference type="SAM" id="MobiDB-lite"/>
    </source>
</evidence>